<dbReference type="EMBL" id="RBOC01000053">
    <property type="protein sequence ID" value="RMM12069.1"/>
    <property type="molecule type" value="Genomic_DNA"/>
</dbReference>
<dbReference type="OrthoDB" id="9795565at2"/>
<evidence type="ECO:0000259" key="1">
    <source>
        <dbReference type="Pfam" id="PF13166"/>
    </source>
</evidence>
<comment type="caution">
    <text evidence="2">The sequence shown here is derived from an EMBL/GenBank/DDBJ whole genome shotgun (WGS) entry which is preliminary data.</text>
</comment>
<dbReference type="InterPro" id="IPR026866">
    <property type="entry name" value="CR006_AAA"/>
</dbReference>
<name>A0A0P9M2Z1_9PSED</name>
<protein>
    <recommendedName>
        <fullName evidence="1">Protein CR006 P-loop domain-containing protein</fullName>
    </recommendedName>
</protein>
<dbReference type="GO" id="GO:0006302">
    <property type="term" value="P:double-strand break repair"/>
    <property type="evidence" value="ECO:0007669"/>
    <property type="project" value="TreeGrafter"/>
</dbReference>
<dbReference type="GO" id="GO:0000731">
    <property type="term" value="P:DNA synthesis involved in DNA repair"/>
    <property type="evidence" value="ECO:0007669"/>
    <property type="project" value="TreeGrafter"/>
</dbReference>
<dbReference type="Gene3D" id="3.40.50.300">
    <property type="entry name" value="P-loop containing nucleotide triphosphate hydrolases"/>
    <property type="match status" value="2"/>
</dbReference>
<reference evidence="2 3" key="1">
    <citation type="submission" date="2018-08" db="EMBL/GenBank/DDBJ databases">
        <title>Recombination of ecologically and evolutionarily significant loci maintains genetic cohesion in the Pseudomonas syringae species complex.</title>
        <authorList>
            <person name="Dillon M."/>
            <person name="Thakur S."/>
            <person name="Almeida R.N.D."/>
            <person name="Weir B.S."/>
            <person name="Guttman D.S."/>
        </authorList>
    </citation>
    <scope>NUCLEOTIDE SEQUENCE [LARGE SCALE GENOMIC DNA]</scope>
    <source>
        <strain evidence="2 3">ICMP 4086</strain>
    </source>
</reference>
<dbReference type="SUPFAM" id="SSF52540">
    <property type="entry name" value="P-loop containing nucleoside triphosphate hydrolases"/>
    <property type="match status" value="1"/>
</dbReference>
<feature type="domain" description="Protein CR006 P-loop" evidence="1">
    <location>
        <begin position="58"/>
        <end position="672"/>
    </location>
</feature>
<dbReference type="Proteomes" id="UP000278587">
    <property type="component" value="Unassembled WGS sequence"/>
</dbReference>
<organism evidence="2 3">
    <name type="scientific">Pseudomonas caricapapayae</name>
    <dbReference type="NCBI Taxonomy" id="46678"/>
    <lineage>
        <taxon>Bacteria</taxon>
        <taxon>Pseudomonadati</taxon>
        <taxon>Pseudomonadota</taxon>
        <taxon>Gammaproteobacteria</taxon>
        <taxon>Pseudomonadales</taxon>
        <taxon>Pseudomonadaceae</taxon>
        <taxon>Pseudomonas</taxon>
    </lineage>
</organism>
<evidence type="ECO:0000313" key="3">
    <source>
        <dbReference type="Proteomes" id="UP000278587"/>
    </source>
</evidence>
<dbReference type="InterPro" id="IPR027417">
    <property type="entry name" value="P-loop_NTPase"/>
</dbReference>
<sequence>MKAVGRWARSDYSAWWILKAKDCGERLEMRIVSAFSLTRERKLGMLKRIKSIQNVGRFRACAPARIEFGPITFVYGLNTYGKSTLGDIFSSLRSSDTSSIKARRTIPSDSTPQTIELSFAAEGQTETTVRYANGEWSKNFPAELSLHVFDDGFYHKNLFSSRQFTRATKEAFSSFVLGEQGVSKTKTITEKNKIKNELARDIAKITSHAFQEISDLPTFLALEILEPIETLEETVASLRTEYDSLRKQRGSIQKISVRKTLATTNWTTDFSHEFRAINTTLKESMKAHQEAARKAVADHIATTFQGERGAEAWIRQGLYYRKGDDCLFCGQHLSLDAMDLINIYEESFDTSFETNSKRINDALEASFIAINKPRITQLSSLITRNKEPLASYPELDDSEYFSTTVKFLESVEADIVDAIKEWDLHWPEFIQSLAIAVERKKETPNLPCPPADDFGLIQIEQNLTMLCSNYDSFVEYANSAIEQFKATVNIADLERKMTEIADQGKSIKTKISRIQLAPQCVEYVSMSARHKELADEIPALNLELIAEQSDFLSHYYKKINEYFKKFGSEDFDLVKGEDNRGHTPIFYLKVKYRDQDISERNLEQVFSESDRRALALSVFWAGVMGSEFGRLKNSIVVLDDPITSFDSNRMTSAHMEIVELSKSVRQILILSHFESGVAAFLNVYRNQLPIKLISITKTERSSDLTLPDVEIFISTEHEKRRAKIFDFISGETDIHSPGDLRVFFELELSLRFAQQIAKHEITEINLSDRIDRLHDNKIISSTVLNTAHQFRLVLNPTHHIWQSNNIEDQRNTARNLIAFIYAEFMPGA</sequence>
<accession>A0A0P9M2Z1</accession>
<proteinExistence type="predicted"/>
<gene>
    <name evidence="2" type="ORF">ALQ84_02727</name>
</gene>
<evidence type="ECO:0000313" key="2">
    <source>
        <dbReference type="EMBL" id="RMM12069.1"/>
    </source>
</evidence>
<dbReference type="PANTHER" id="PTHR32182:SF0">
    <property type="entry name" value="DNA REPLICATION AND REPAIR PROTEIN RECF"/>
    <property type="match status" value="1"/>
</dbReference>
<dbReference type="AlphaFoldDB" id="A0A0P9M2Z1"/>
<dbReference type="Pfam" id="PF13166">
    <property type="entry name" value="AAA_13"/>
    <property type="match status" value="1"/>
</dbReference>
<dbReference type="PANTHER" id="PTHR32182">
    <property type="entry name" value="DNA REPLICATION AND REPAIR PROTEIN RECF"/>
    <property type="match status" value="1"/>
</dbReference>